<dbReference type="EMBL" id="JACCBM010000001">
    <property type="protein sequence ID" value="NYD72090.1"/>
    <property type="molecule type" value="Genomic_DNA"/>
</dbReference>
<evidence type="ECO:0000313" key="2">
    <source>
        <dbReference type="Proteomes" id="UP000549913"/>
    </source>
</evidence>
<proteinExistence type="predicted"/>
<reference evidence="1 2" key="1">
    <citation type="submission" date="2020-07" db="EMBL/GenBank/DDBJ databases">
        <title>Sequencing the genomes of 1000 actinobacteria strains.</title>
        <authorList>
            <person name="Klenk H.-P."/>
        </authorList>
    </citation>
    <scope>NUCLEOTIDE SEQUENCE [LARGE SCALE GENOMIC DNA]</scope>
    <source>
        <strain evidence="1 2">DSM 26474</strain>
    </source>
</reference>
<organism evidence="1 2">
    <name type="scientific">Herbiconiux flava</name>
    <dbReference type="NCBI Taxonomy" id="881268"/>
    <lineage>
        <taxon>Bacteria</taxon>
        <taxon>Bacillati</taxon>
        <taxon>Actinomycetota</taxon>
        <taxon>Actinomycetes</taxon>
        <taxon>Micrococcales</taxon>
        <taxon>Microbacteriaceae</taxon>
        <taxon>Herbiconiux</taxon>
    </lineage>
</organism>
<dbReference type="Proteomes" id="UP000549913">
    <property type="component" value="Unassembled WGS sequence"/>
</dbReference>
<sequence length="199" mass="21094">MHLDDLPLPDTPAARAAVEVARRFHSPAFVNHGLRSYLWAAAAARTEGLAVDDELQFVSAVLHDLGLEPAFDSHTLPFEEAGGLVAWVFAAGAGWSDQRRDRAAAIIVAHMADSVDPAVDAEGYLLEIATGLDISGGNPEAWDEELRAEVLAAYPRLTLADEFLVCLADQAARKPHSAAGAAVASGLPARLAANPLDRR</sequence>
<dbReference type="RefSeq" id="WP_179548909.1">
    <property type="nucleotide sequence ID" value="NZ_BSEW01000002.1"/>
</dbReference>
<name>A0A852SU12_9MICO</name>
<protein>
    <recommendedName>
        <fullName evidence="3">Cyanamide hydratase</fullName>
    </recommendedName>
</protein>
<dbReference type="AlphaFoldDB" id="A0A852SU12"/>
<accession>A0A852SU12</accession>
<dbReference type="Gene3D" id="1.10.3210.10">
    <property type="entry name" value="Hypothetical protein af1432"/>
    <property type="match status" value="1"/>
</dbReference>
<keyword evidence="2" id="KW-1185">Reference proteome</keyword>
<evidence type="ECO:0008006" key="3">
    <source>
        <dbReference type="Google" id="ProtNLM"/>
    </source>
</evidence>
<dbReference type="PANTHER" id="PTHR35569:SF1">
    <property type="entry name" value="CYANAMIDE HYDRATASE DDI2-RELATED"/>
    <property type="match status" value="1"/>
</dbReference>
<dbReference type="SUPFAM" id="SSF109604">
    <property type="entry name" value="HD-domain/PDEase-like"/>
    <property type="match status" value="1"/>
</dbReference>
<gene>
    <name evidence="1" type="ORF">BJ984_003248</name>
</gene>
<dbReference type="PANTHER" id="PTHR35569">
    <property type="entry name" value="CYANAMIDE HYDRATASE DDI2-RELATED"/>
    <property type="match status" value="1"/>
</dbReference>
<comment type="caution">
    <text evidence="1">The sequence shown here is derived from an EMBL/GenBank/DDBJ whole genome shotgun (WGS) entry which is preliminary data.</text>
</comment>
<evidence type="ECO:0000313" key="1">
    <source>
        <dbReference type="EMBL" id="NYD72090.1"/>
    </source>
</evidence>